<dbReference type="AlphaFoldDB" id="A0A2V1ALN3"/>
<dbReference type="Proteomes" id="UP000244309">
    <property type="component" value="Unassembled WGS sequence"/>
</dbReference>
<dbReference type="VEuPathDB" id="FungiDB:CXQ85_001508"/>
<dbReference type="RefSeq" id="XP_025340147.1">
    <property type="nucleotide sequence ID" value="XM_025485216.1"/>
</dbReference>
<comment type="caution">
    <text evidence="1">The sequence shown here is derived from an EMBL/GenBank/DDBJ whole genome shotgun (WGS) entry which is preliminary data.</text>
</comment>
<sequence>MLGAPEDKTSKLISSFDDLFEDDWVWSSCIDYICEMQKALARIGFNDHMTKYHTVDQLQEFQNKIKPLLRDHFEIDNQRDDLIASFQLDSALSSPPIMKMRTYAASIERTFIRVGGFQSATISFRRNVASLERFAKRGYFKPFVIWLEGFEKSIASYRDHPDPAERYRMLCDDIKKQSADLKIFHWQELTDIKKSLIDLYDHLQKTPALSTQVWEEFKKVITPALLSQILGATYFGEKEKLDGKQINQFFLISSIASFVKKTDVLKFLPLAPWLLDQLIKPTKFFMPPSSISHLPVSNEGLLQLSKDTGTTAQAIHIGGKILLNRGIEENAVKAYVTGFENVFKESNEDEQLVIFSLCRSFCHKLMKCQKRDEIASEIRSLRVSIEKDELLLLCAGRENLIRSLDRILLSAGARFWFMDTFSPDSVDLYIQGIAMVITLGVLVGTASADHDYRKDLVVSLSASTLAASAQPLVNMLDILVQRHSNDKSSD</sequence>
<evidence type="ECO:0000313" key="1">
    <source>
        <dbReference type="EMBL" id="PVH19207.1"/>
    </source>
</evidence>
<accession>A0A2V1ALN3</accession>
<protein>
    <submittedName>
        <fullName evidence="1">Uncharacterized protein</fullName>
    </submittedName>
</protein>
<dbReference type="GeneID" id="37006839"/>
<organism evidence="1 2">
    <name type="scientific">Candidozyma haemuli</name>
    <dbReference type="NCBI Taxonomy" id="45357"/>
    <lineage>
        <taxon>Eukaryota</taxon>
        <taxon>Fungi</taxon>
        <taxon>Dikarya</taxon>
        <taxon>Ascomycota</taxon>
        <taxon>Saccharomycotina</taxon>
        <taxon>Pichiomycetes</taxon>
        <taxon>Metschnikowiaceae</taxon>
        <taxon>Candidozyma</taxon>
    </lineage>
</organism>
<evidence type="ECO:0000313" key="2">
    <source>
        <dbReference type="Proteomes" id="UP000244309"/>
    </source>
</evidence>
<name>A0A2V1ALN3_9ASCO</name>
<keyword evidence="2" id="KW-1185">Reference proteome</keyword>
<gene>
    <name evidence="1" type="ORF">CXQ85_001508</name>
</gene>
<dbReference type="EMBL" id="PKFO01000001">
    <property type="protein sequence ID" value="PVH19207.1"/>
    <property type="molecule type" value="Genomic_DNA"/>
</dbReference>
<proteinExistence type="predicted"/>
<reference evidence="1 2" key="1">
    <citation type="submission" date="2017-12" db="EMBL/GenBank/DDBJ databases">
        <title>Genome Sequence of a Multidrug-Resistant Candida haemulonii Isolate from a Patient with Chronic Leg Ulcers in Israel.</title>
        <authorList>
            <person name="Chow N.A."/>
            <person name="Gade L."/>
            <person name="Batra D."/>
            <person name="Rowe L.A."/>
            <person name="Ben-Ami R."/>
            <person name="Loparev V.N."/>
            <person name="Litvintseva A.P."/>
        </authorList>
    </citation>
    <scope>NUCLEOTIDE SEQUENCE [LARGE SCALE GENOMIC DNA]</scope>
    <source>
        <strain evidence="1 2">B11899</strain>
    </source>
</reference>